<feature type="transmembrane region" description="Helical" evidence="1">
    <location>
        <begin position="88"/>
        <end position="114"/>
    </location>
</feature>
<feature type="transmembrane region" description="Helical" evidence="1">
    <location>
        <begin position="126"/>
        <end position="143"/>
    </location>
</feature>
<accession>A0A1M5VEI0</accession>
<feature type="transmembrane region" description="Helical" evidence="1">
    <location>
        <begin position="32"/>
        <end position="52"/>
    </location>
</feature>
<dbReference type="RefSeq" id="WP_072831149.1">
    <property type="nucleotide sequence ID" value="NZ_FQXP01000004.1"/>
</dbReference>
<dbReference type="STRING" id="1121306.SAMN02745196_01260"/>
<keyword evidence="1" id="KW-0812">Transmembrane</keyword>
<feature type="transmembrane region" description="Helical" evidence="1">
    <location>
        <begin position="155"/>
        <end position="175"/>
    </location>
</feature>
<dbReference type="EMBL" id="FQXP01000004">
    <property type="protein sequence ID" value="SHH73682.1"/>
    <property type="molecule type" value="Genomic_DNA"/>
</dbReference>
<dbReference type="InterPro" id="IPR009825">
    <property type="entry name" value="ECF_substrate-spec-like"/>
</dbReference>
<evidence type="ECO:0000313" key="2">
    <source>
        <dbReference type="EMBL" id="SHH73682.1"/>
    </source>
</evidence>
<keyword evidence="3" id="KW-1185">Reference proteome</keyword>
<dbReference type="AlphaFoldDB" id="A0A1M5VEI0"/>
<proteinExistence type="predicted"/>
<evidence type="ECO:0000256" key="1">
    <source>
        <dbReference type="SAM" id="Phobius"/>
    </source>
</evidence>
<feature type="transmembrane region" description="Helical" evidence="1">
    <location>
        <begin position="187"/>
        <end position="212"/>
    </location>
</feature>
<protein>
    <submittedName>
        <fullName evidence="2">Energy-coupling factor transport system substrate-specific component</fullName>
    </submittedName>
</protein>
<feature type="transmembrane region" description="Helical" evidence="1">
    <location>
        <begin position="7"/>
        <end position="26"/>
    </location>
</feature>
<evidence type="ECO:0000313" key="3">
    <source>
        <dbReference type="Proteomes" id="UP000184526"/>
    </source>
</evidence>
<dbReference type="GO" id="GO:0016020">
    <property type="term" value="C:membrane"/>
    <property type="evidence" value="ECO:0007669"/>
    <property type="project" value="InterPro"/>
</dbReference>
<reference evidence="2" key="1">
    <citation type="submission" date="2016-11" db="EMBL/GenBank/DDBJ databases">
        <authorList>
            <person name="Jaros S."/>
            <person name="Januszkiewicz K."/>
            <person name="Wedrychowicz H."/>
        </authorList>
    </citation>
    <scope>NUCLEOTIDE SEQUENCE [LARGE SCALE GENOMIC DNA]</scope>
    <source>
        <strain evidence="2">DSM 3089</strain>
    </source>
</reference>
<keyword evidence="1" id="KW-1133">Transmembrane helix</keyword>
<dbReference type="OrthoDB" id="5198189at2"/>
<keyword evidence="1" id="KW-0472">Membrane</keyword>
<organism evidence="2 3">
    <name type="scientific">Clostridium collagenovorans DSM 3089</name>
    <dbReference type="NCBI Taxonomy" id="1121306"/>
    <lineage>
        <taxon>Bacteria</taxon>
        <taxon>Bacillati</taxon>
        <taxon>Bacillota</taxon>
        <taxon>Clostridia</taxon>
        <taxon>Eubacteriales</taxon>
        <taxon>Clostridiaceae</taxon>
        <taxon>Clostridium</taxon>
    </lineage>
</organism>
<gene>
    <name evidence="2" type="ORF">SAMN02745196_01260</name>
</gene>
<dbReference type="Gene3D" id="1.10.1760.20">
    <property type="match status" value="1"/>
</dbReference>
<dbReference type="Proteomes" id="UP000184526">
    <property type="component" value="Unassembled WGS sequence"/>
</dbReference>
<name>A0A1M5VEI0_9CLOT</name>
<sequence length="230" mass="25373">MEKRKKSFKIAIISLIIIPIILVMAVKNGNKNYWLISVILVILAMAPFFSIFESRKPRAREIVPIAVMSAIAAIGRFAFAMLPQFKPVAAIVIITGISFGAEAGFLTGAISALVSNFFFGQGPWTPWQMFGFGIIGFLAGVLYKHKVIGNKLTICLFGAISGYLYGIILNLWTVFAAANPITPQSVIAIYAASIPFDTIHAVSTVIFLYILAMPMKEKMERLKRKYGLFR</sequence>
<dbReference type="Pfam" id="PF07155">
    <property type="entry name" value="ECF-ribofla_trS"/>
    <property type="match status" value="1"/>
</dbReference>